<evidence type="ECO:0000313" key="2">
    <source>
        <dbReference type="Proteomes" id="UP000324767"/>
    </source>
</evidence>
<name>A0A5M8PCD7_9LECA</name>
<dbReference type="AlphaFoldDB" id="A0A5M8PCD7"/>
<dbReference type="OrthoDB" id="46529at2759"/>
<accession>A0A5M8PCD7</accession>
<comment type="caution">
    <text evidence="1">The sequence shown here is derived from an EMBL/GenBank/DDBJ whole genome shotgun (WGS) entry which is preliminary data.</text>
</comment>
<sequence>MSVCATCRNPLTIAIDGDGEGGDGNRASSRTVPDDVELSCGCHYHWQCLLDAYTITECPVCGRNIASSIAPGEQQVLCNLLNEGGPQENVDILPLLKEESYLRAYPEERKCRAFLEFCREGDIEAIVDLLNDDEDDDDDEDEDEEMDMEKGIKTLKSADILRYQDPIGDMSSGLQIAVLSDNVAVVWLLLFLASSLELHQFPAESLQAAEQMGISRIIQAGQIDIRALKDAEGCTAEALAAMKGGIWNEWLGTGRLRA</sequence>
<dbReference type="Proteomes" id="UP000324767">
    <property type="component" value="Unassembled WGS sequence"/>
</dbReference>
<reference evidence="1 2" key="1">
    <citation type="submission" date="2019-09" db="EMBL/GenBank/DDBJ databases">
        <title>The hologenome of the rock-dwelling lichen Lasallia pustulata.</title>
        <authorList>
            <person name="Greshake Tzovaras B."/>
            <person name="Segers F."/>
            <person name="Bicker A."/>
            <person name="Dal Grande F."/>
            <person name="Otte J."/>
            <person name="Hankeln T."/>
            <person name="Schmitt I."/>
            <person name="Ebersberger I."/>
        </authorList>
    </citation>
    <scope>NUCLEOTIDE SEQUENCE [LARGE SCALE GENOMIC DNA]</scope>
    <source>
        <strain evidence="1">A1-1</strain>
    </source>
</reference>
<protein>
    <submittedName>
        <fullName evidence="1">Uncharacterized protein</fullName>
    </submittedName>
</protein>
<dbReference type="EMBL" id="VXIT01000024">
    <property type="protein sequence ID" value="KAA6406656.1"/>
    <property type="molecule type" value="Genomic_DNA"/>
</dbReference>
<organism evidence="1 2">
    <name type="scientific">Lasallia pustulata</name>
    <dbReference type="NCBI Taxonomy" id="136370"/>
    <lineage>
        <taxon>Eukaryota</taxon>
        <taxon>Fungi</taxon>
        <taxon>Dikarya</taxon>
        <taxon>Ascomycota</taxon>
        <taxon>Pezizomycotina</taxon>
        <taxon>Lecanoromycetes</taxon>
        <taxon>OSLEUM clade</taxon>
        <taxon>Umbilicariomycetidae</taxon>
        <taxon>Umbilicariales</taxon>
        <taxon>Umbilicariaceae</taxon>
        <taxon>Lasallia</taxon>
    </lineage>
</organism>
<gene>
    <name evidence="1" type="ORF">FRX48_09588</name>
</gene>
<proteinExistence type="predicted"/>
<evidence type="ECO:0000313" key="1">
    <source>
        <dbReference type="EMBL" id="KAA6406656.1"/>
    </source>
</evidence>